<proteinExistence type="inferred from homology"/>
<keyword evidence="5 9" id="KW-1003">Cell membrane</keyword>
<dbReference type="GO" id="GO:0005886">
    <property type="term" value="C:plasma membrane"/>
    <property type="evidence" value="ECO:0007669"/>
    <property type="project" value="UniProtKB-SubCell"/>
</dbReference>
<feature type="transmembrane region" description="Helical" evidence="9">
    <location>
        <begin position="347"/>
        <end position="368"/>
    </location>
</feature>
<name>A0A210PLN8_MIZYE</name>
<organism evidence="10 11">
    <name type="scientific">Mizuhopecten yessoensis</name>
    <name type="common">Japanese scallop</name>
    <name type="synonym">Patinopecten yessoensis</name>
    <dbReference type="NCBI Taxonomy" id="6573"/>
    <lineage>
        <taxon>Eukaryota</taxon>
        <taxon>Metazoa</taxon>
        <taxon>Spiralia</taxon>
        <taxon>Lophotrochozoa</taxon>
        <taxon>Mollusca</taxon>
        <taxon>Bivalvia</taxon>
        <taxon>Autobranchia</taxon>
        <taxon>Pteriomorphia</taxon>
        <taxon>Pectinida</taxon>
        <taxon>Pectinoidea</taxon>
        <taxon>Pectinidae</taxon>
        <taxon>Mizuhopecten</taxon>
    </lineage>
</organism>
<evidence type="ECO:0000256" key="9">
    <source>
        <dbReference type="RuleBase" id="RU368035"/>
    </source>
</evidence>
<evidence type="ECO:0000256" key="8">
    <source>
        <dbReference type="ARBA" id="ARBA00023136"/>
    </source>
</evidence>
<feature type="transmembrane region" description="Helical" evidence="9">
    <location>
        <begin position="314"/>
        <end position="335"/>
    </location>
</feature>
<protein>
    <recommendedName>
        <fullName evidence="9">Riboflavin transporter</fullName>
    </recommendedName>
</protein>
<evidence type="ECO:0000256" key="6">
    <source>
        <dbReference type="ARBA" id="ARBA00022692"/>
    </source>
</evidence>
<evidence type="ECO:0000256" key="5">
    <source>
        <dbReference type="ARBA" id="ARBA00022475"/>
    </source>
</evidence>
<evidence type="ECO:0000313" key="10">
    <source>
        <dbReference type="EMBL" id="OWF37391.1"/>
    </source>
</evidence>
<evidence type="ECO:0000256" key="1">
    <source>
        <dbReference type="ARBA" id="ARBA00000215"/>
    </source>
</evidence>
<reference evidence="10 11" key="1">
    <citation type="journal article" date="2017" name="Nat. Ecol. Evol.">
        <title>Scallop genome provides insights into evolution of bilaterian karyotype and development.</title>
        <authorList>
            <person name="Wang S."/>
            <person name="Zhang J."/>
            <person name="Jiao W."/>
            <person name="Li J."/>
            <person name="Xun X."/>
            <person name="Sun Y."/>
            <person name="Guo X."/>
            <person name="Huan P."/>
            <person name="Dong B."/>
            <person name="Zhang L."/>
            <person name="Hu X."/>
            <person name="Sun X."/>
            <person name="Wang J."/>
            <person name="Zhao C."/>
            <person name="Wang Y."/>
            <person name="Wang D."/>
            <person name="Huang X."/>
            <person name="Wang R."/>
            <person name="Lv J."/>
            <person name="Li Y."/>
            <person name="Zhang Z."/>
            <person name="Liu B."/>
            <person name="Lu W."/>
            <person name="Hui Y."/>
            <person name="Liang J."/>
            <person name="Zhou Z."/>
            <person name="Hou R."/>
            <person name="Li X."/>
            <person name="Liu Y."/>
            <person name="Li H."/>
            <person name="Ning X."/>
            <person name="Lin Y."/>
            <person name="Zhao L."/>
            <person name="Xing Q."/>
            <person name="Dou J."/>
            <person name="Li Y."/>
            <person name="Mao J."/>
            <person name="Guo H."/>
            <person name="Dou H."/>
            <person name="Li T."/>
            <person name="Mu C."/>
            <person name="Jiang W."/>
            <person name="Fu Q."/>
            <person name="Fu X."/>
            <person name="Miao Y."/>
            <person name="Liu J."/>
            <person name="Yu Q."/>
            <person name="Li R."/>
            <person name="Liao H."/>
            <person name="Li X."/>
            <person name="Kong Y."/>
            <person name="Jiang Z."/>
            <person name="Chourrout D."/>
            <person name="Li R."/>
            <person name="Bao Z."/>
        </authorList>
    </citation>
    <scope>NUCLEOTIDE SEQUENCE [LARGE SCALE GENOMIC DNA]</scope>
    <source>
        <strain evidence="10 11">PY_sf001</strain>
    </source>
</reference>
<gene>
    <name evidence="10" type="ORF">KP79_PYT13988</name>
</gene>
<feature type="transmembrane region" description="Helical" evidence="9">
    <location>
        <begin position="117"/>
        <end position="139"/>
    </location>
</feature>
<dbReference type="AlphaFoldDB" id="A0A210PLN8"/>
<comment type="function">
    <text evidence="9">Plasma membrane transporter mediating the uptake by cells of the water soluble vitamin B2/riboflavin that plays a key role in biochemical oxidation-reduction reactions of the carbohydrate, lipid, and amino acid metabolism.</text>
</comment>
<comment type="catalytic activity">
    <reaction evidence="1 9">
        <text>riboflavin(in) = riboflavin(out)</text>
        <dbReference type="Rhea" id="RHEA:35015"/>
        <dbReference type="ChEBI" id="CHEBI:57986"/>
    </reaction>
</comment>
<keyword evidence="7 9" id="KW-1133">Transmembrane helix</keyword>
<dbReference type="PANTHER" id="PTHR12929">
    <property type="entry name" value="SOLUTE CARRIER FAMILY 52"/>
    <property type="match status" value="1"/>
</dbReference>
<evidence type="ECO:0000256" key="4">
    <source>
        <dbReference type="ARBA" id="ARBA00022448"/>
    </source>
</evidence>
<dbReference type="OrthoDB" id="9995836at2759"/>
<evidence type="ECO:0000256" key="2">
    <source>
        <dbReference type="ARBA" id="ARBA00004651"/>
    </source>
</evidence>
<feature type="transmembrane region" description="Helical" evidence="9">
    <location>
        <begin position="442"/>
        <end position="465"/>
    </location>
</feature>
<keyword evidence="8 9" id="KW-0472">Membrane</keyword>
<dbReference type="GO" id="GO:0032217">
    <property type="term" value="F:riboflavin transmembrane transporter activity"/>
    <property type="evidence" value="ECO:0007669"/>
    <property type="project" value="UniProtKB-UniRule"/>
</dbReference>
<keyword evidence="4 9" id="KW-0813">Transport</keyword>
<evidence type="ECO:0000313" key="11">
    <source>
        <dbReference type="Proteomes" id="UP000242188"/>
    </source>
</evidence>
<feature type="transmembrane region" description="Helical" evidence="9">
    <location>
        <begin position="86"/>
        <end position="105"/>
    </location>
</feature>
<sequence length="478" mass="52279">MGKGKNIFECGEINVFVYFVVAMFGVGSWVAVNGLWVELPVMVPYLPEGWKLPSYLTVIIQLANIGPLLVTLGYMCYKDSLNEKAIVYLILTVGAVACLLLAFFWKATSLIAGEEHSTALLVLQFFLACVDCTSSVLFLPFMSLFRVEYMTGYFIGEGLSGLIPSLVALAQGVGKVTCQNVSIVNTTTNISHYEIQPNYHNPSFPVEDFFFFLFAMMIISAAAFTLLNYLPYCKKEHVVEFIMDDKMESSSLSSNSHYELSNDHGTFQGNTYDNPSETGHSNSELVLSNKKRSSLAICTDTYSSSVHSLSKATYFYYLILIAWINAFSNGVLPSIQTYSCLPYGNNAYHLAVTLASIANPVACFAAFLLPVATSVVINVLTFLGTCLAAFILVMAVQSPTPVLYDSEAGPVIVILAWVLFTTLMTFSKVSIATLFRKEGKKALLWCGAVTQVGSVIGALVTYQLVNVFTIFQSAPACP</sequence>
<dbReference type="EMBL" id="NEDP02005590">
    <property type="protein sequence ID" value="OWF37391.1"/>
    <property type="molecule type" value="Genomic_DNA"/>
</dbReference>
<accession>A0A210PLN8</accession>
<feature type="transmembrane region" description="Helical" evidence="9">
    <location>
        <begin position="151"/>
        <end position="170"/>
    </location>
</feature>
<feature type="transmembrane region" description="Helical" evidence="9">
    <location>
        <begin position="209"/>
        <end position="230"/>
    </location>
</feature>
<dbReference type="Proteomes" id="UP000242188">
    <property type="component" value="Unassembled WGS sequence"/>
</dbReference>
<feature type="transmembrane region" description="Helical" evidence="9">
    <location>
        <begin position="12"/>
        <end position="32"/>
    </location>
</feature>
<evidence type="ECO:0000256" key="7">
    <source>
        <dbReference type="ARBA" id="ARBA00022989"/>
    </source>
</evidence>
<comment type="caution">
    <text evidence="10">The sequence shown here is derived from an EMBL/GenBank/DDBJ whole genome shotgun (WGS) entry which is preliminary data.</text>
</comment>
<dbReference type="InterPro" id="IPR009357">
    <property type="entry name" value="Riboflavin_transptr"/>
</dbReference>
<keyword evidence="11" id="KW-1185">Reference proteome</keyword>
<feature type="transmembrane region" description="Helical" evidence="9">
    <location>
        <begin position="375"/>
        <end position="396"/>
    </location>
</feature>
<keyword evidence="6 9" id="KW-0812">Transmembrane</keyword>
<evidence type="ECO:0000256" key="3">
    <source>
        <dbReference type="ARBA" id="ARBA00006366"/>
    </source>
</evidence>
<comment type="subcellular location">
    <subcellularLocation>
        <location evidence="2 9">Cell membrane</location>
        <topology evidence="2 9">Multi-pass membrane protein</topology>
    </subcellularLocation>
</comment>
<dbReference type="PANTHER" id="PTHR12929:SF10">
    <property type="entry name" value="RIBOFLAVIN TRANSPORTER"/>
    <property type="match status" value="1"/>
</dbReference>
<feature type="transmembrane region" description="Helical" evidence="9">
    <location>
        <begin position="52"/>
        <end position="74"/>
    </location>
</feature>
<comment type="similarity">
    <text evidence="3 9">Belongs to the riboflavin transporter family.</text>
</comment>
<dbReference type="Pfam" id="PF06237">
    <property type="entry name" value="SLC52_ribofla_tr"/>
    <property type="match status" value="1"/>
</dbReference>
<feature type="transmembrane region" description="Helical" evidence="9">
    <location>
        <begin position="408"/>
        <end position="435"/>
    </location>
</feature>